<keyword evidence="3" id="KW-0378">Hydrolase</keyword>
<dbReference type="Gene3D" id="2.60.40.3650">
    <property type="match status" value="1"/>
</dbReference>
<keyword evidence="1" id="KW-0812">Transmembrane</keyword>
<dbReference type="Gene3D" id="2.30.42.10">
    <property type="match status" value="1"/>
</dbReference>
<evidence type="ECO:0000256" key="1">
    <source>
        <dbReference type="SAM" id="Phobius"/>
    </source>
</evidence>
<dbReference type="Pfam" id="PF05299">
    <property type="entry name" value="Peptidase_M61"/>
    <property type="match status" value="1"/>
</dbReference>
<keyword evidence="1" id="KW-1133">Transmembrane helix</keyword>
<dbReference type="SUPFAM" id="SSF55486">
    <property type="entry name" value="Metalloproteases ('zincins'), catalytic domain"/>
    <property type="match status" value="1"/>
</dbReference>
<proteinExistence type="predicted"/>
<gene>
    <name evidence="3" type="ORF">MNBD_PLANCTO03-333</name>
</gene>
<keyword evidence="1" id="KW-0472">Membrane</keyword>
<dbReference type="Pfam" id="PF17899">
    <property type="entry name" value="Peptidase_M61_N"/>
    <property type="match status" value="1"/>
</dbReference>
<dbReference type="InterPro" id="IPR007963">
    <property type="entry name" value="Peptidase_M61_catalytic"/>
</dbReference>
<name>A0A3B1E2F0_9ZZZZ</name>
<dbReference type="GO" id="GO:0006508">
    <property type="term" value="P:proteolysis"/>
    <property type="evidence" value="ECO:0007669"/>
    <property type="project" value="UniProtKB-KW"/>
</dbReference>
<dbReference type="InterPro" id="IPR027268">
    <property type="entry name" value="Peptidase_M4/M1_CTD_sf"/>
</dbReference>
<feature type="domain" description="PDZ" evidence="2">
    <location>
        <begin position="607"/>
        <end position="671"/>
    </location>
</feature>
<evidence type="ECO:0000313" key="3">
    <source>
        <dbReference type="EMBL" id="VAX42670.1"/>
    </source>
</evidence>
<dbReference type="InterPro" id="IPR036034">
    <property type="entry name" value="PDZ_sf"/>
</dbReference>
<evidence type="ECO:0000259" key="2">
    <source>
        <dbReference type="SMART" id="SM00228"/>
    </source>
</evidence>
<dbReference type="InterPro" id="IPR041489">
    <property type="entry name" value="PDZ_6"/>
</dbReference>
<dbReference type="InterPro" id="IPR040756">
    <property type="entry name" value="Peptidase_M61_N"/>
</dbReference>
<keyword evidence="3" id="KW-0645">Protease</keyword>
<sequence>MMHPLFTQYNWTPWGGRLTRPIPLRPAEGVAKRSDGRGRCEPNEYPHETALLCFLPAALADRARLLCVSAPPPAAGAATPSAGRRGIGRAGETPTPLLIAPLLIVPLVFIVLGIVLALASPTVRAQAYLDDNPAQWSKEVAVEYTVSLHRAKSQMVDISMRVPNSDGVPIELHLPTWRPGKYVVLDPAGTIVSIEAFHADGQPLRIHKTAKSSWRVETFEPGDIVVEYSLYANSLNDRTRHADDTHAFLSGSSVFLYTDELRDRPLRVWVDAPERWQVATGLASDPAEEWAWLSPDYDVLVDSPLEIGEHELIGFSVEGVPHDIVIWGPVEADAERLAADFAAIVRVQRDIFEGPGGQLPYQRYVFLIHAQPGLRGGTEHLNSTIMQTGPSTFTSESSYAGFLGLVSHEMFHTWNVKRLRPAGLSPYDYQLENYTDLLWVAEGTTSYYDDVTLVRAGLLDADKYLAQIAKTIARERRRPGSAVQSLADSSYDAWIKFNRATPNDINTTVSFYSKGALVSLMLDMELRTRTDNRASLDLVLRDLYRRHPLASGGFTTADMLAALEARAGSSFEGFFAAFVSGTEPLDLERAFAVAGVELLPEEMPAGSYLGLSLRDTTVRTIRSDGPAFEAGVQVDDILETIDGETLAGSLEEFLEEIKPGTRLTLGLERRGEHREIEIVTIAPPIKRWRLERLAEPSNEQRAVYESWLGQGWPEAAGAAAGEPVVPSDP</sequence>
<accession>A0A3B1E2F0</accession>
<feature type="transmembrane region" description="Helical" evidence="1">
    <location>
        <begin position="97"/>
        <end position="119"/>
    </location>
</feature>
<dbReference type="GO" id="GO:0008233">
    <property type="term" value="F:peptidase activity"/>
    <property type="evidence" value="ECO:0007669"/>
    <property type="project" value="UniProtKB-KW"/>
</dbReference>
<organism evidence="3">
    <name type="scientific">hydrothermal vent metagenome</name>
    <dbReference type="NCBI Taxonomy" id="652676"/>
    <lineage>
        <taxon>unclassified sequences</taxon>
        <taxon>metagenomes</taxon>
        <taxon>ecological metagenomes</taxon>
    </lineage>
</organism>
<reference evidence="3" key="1">
    <citation type="submission" date="2018-06" db="EMBL/GenBank/DDBJ databases">
        <authorList>
            <person name="Zhirakovskaya E."/>
        </authorList>
    </citation>
    <scope>NUCLEOTIDE SEQUENCE</scope>
</reference>
<dbReference type="EMBL" id="UOGK01000733">
    <property type="protein sequence ID" value="VAX42670.1"/>
    <property type="molecule type" value="Genomic_DNA"/>
</dbReference>
<dbReference type="InterPro" id="IPR001478">
    <property type="entry name" value="PDZ"/>
</dbReference>
<dbReference type="AlphaFoldDB" id="A0A3B1E2F0"/>
<dbReference type="SUPFAM" id="SSF50156">
    <property type="entry name" value="PDZ domain-like"/>
    <property type="match status" value="1"/>
</dbReference>
<dbReference type="Gene3D" id="1.10.390.10">
    <property type="entry name" value="Neutral Protease Domain 2"/>
    <property type="match status" value="1"/>
</dbReference>
<dbReference type="Pfam" id="PF17820">
    <property type="entry name" value="PDZ_6"/>
    <property type="match status" value="1"/>
</dbReference>
<protein>
    <submittedName>
        <fullName evidence="3">Protease</fullName>
    </submittedName>
</protein>
<dbReference type="SMART" id="SM00228">
    <property type="entry name" value="PDZ"/>
    <property type="match status" value="1"/>
</dbReference>